<dbReference type="OrthoDB" id="5583277at2759"/>
<keyword evidence="1" id="KW-0812">Transmembrane</keyword>
<evidence type="ECO:0000313" key="4">
    <source>
        <dbReference type="EMBL" id="ORZ13772.1"/>
    </source>
</evidence>
<reference evidence="4 5" key="1">
    <citation type="submission" date="2016-07" db="EMBL/GenBank/DDBJ databases">
        <title>Pervasive Adenine N6-methylation of Active Genes in Fungi.</title>
        <authorList>
            <consortium name="DOE Joint Genome Institute"/>
            <person name="Mondo S.J."/>
            <person name="Dannebaum R.O."/>
            <person name="Kuo R.C."/>
            <person name="Labutti K."/>
            <person name="Haridas S."/>
            <person name="Kuo A."/>
            <person name="Salamov A."/>
            <person name="Ahrendt S.R."/>
            <person name="Lipzen A."/>
            <person name="Sullivan W."/>
            <person name="Andreopoulos W.B."/>
            <person name="Clum A."/>
            <person name="Lindquist E."/>
            <person name="Daum C."/>
            <person name="Ramamoorthy G.K."/>
            <person name="Gryganskyi A."/>
            <person name="Culley D."/>
            <person name="Magnuson J.K."/>
            <person name="James T.Y."/>
            <person name="O'Malley M.A."/>
            <person name="Stajich J.E."/>
            <person name="Spatafora J.W."/>
            <person name="Visel A."/>
            <person name="Grigoriev I.V."/>
        </authorList>
    </citation>
    <scope>NUCLEOTIDE SEQUENCE [LARGE SCALE GENOMIC DNA]</scope>
    <source>
        <strain evidence="4 5">NRRL 3116</strain>
    </source>
</reference>
<sequence length="429" mass="47013">MKLLTLSLSTLFSTLAYSSTLTGIEAAAGAGAGATEAPATVYFFTHGSSISYNSNKDHCDVPLLDLKETRATLAHWLNLGPLSKSHEEKDTFVNIHGPIQQVLNNQPGMVRKDMFETIDANLMMVIEGVNDSQDLLPLLDPVFKIDTSEGIQDIITELGNTIPEGNRHLFNTHKSSKSGNALANAHLLEEHHTNIDINVFDLDKRADALFLEESVSLRNYLDQYRTQYGNDNSDFFRVTIKGLAALASEHGVDSVQYKTAQQVLKEFLADTLIPKFGQIHKKFTATIITVAPLAHHEFESSSSFNENPLLKASAPSNRLKKRALPQNGHCFETEADCQTNTNGCNEHGSCVFSIAANCFTCKCSRVNNTQYGGKTCDKIDVSVEFHLFFWLGLGLILTVAVAVGMIVQMGNHSQGGVPVGPTRAQLKRD</sequence>
<feature type="domain" description="Vacuolar sorting protein Vps3844 C-terminal" evidence="3">
    <location>
        <begin position="330"/>
        <end position="414"/>
    </location>
</feature>
<keyword evidence="5" id="KW-1185">Reference proteome</keyword>
<feature type="signal peptide" evidence="2">
    <location>
        <begin position="1"/>
        <end position="18"/>
    </location>
</feature>
<name>A0A1Y2GKP4_9FUNG</name>
<evidence type="ECO:0000256" key="2">
    <source>
        <dbReference type="SAM" id="SignalP"/>
    </source>
</evidence>
<keyword evidence="1" id="KW-0472">Membrane</keyword>
<keyword evidence="2" id="KW-0732">Signal</keyword>
<feature type="transmembrane region" description="Helical" evidence="1">
    <location>
        <begin position="387"/>
        <end position="407"/>
    </location>
</feature>
<dbReference type="Proteomes" id="UP000193648">
    <property type="component" value="Unassembled WGS sequence"/>
</dbReference>
<evidence type="ECO:0000313" key="5">
    <source>
        <dbReference type="Proteomes" id="UP000193648"/>
    </source>
</evidence>
<dbReference type="InParanoid" id="A0A1Y2GKP4"/>
<evidence type="ECO:0000259" key="3">
    <source>
        <dbReference type="Pfam" id="PF12955"/>
    </source>
</evidence>
<dbReference type="InterPro" id="IPR053065">
    <property type="entry name" value="Archenteron_Induction-Rel"/>
</dbReference>
<dbReference type="PANTHER" id="PTHR36853:SF1">
    <property type="entry name" value="DUF3844 DOMAIN-CONTAINING PROTEIN"/>
    <property type="match status" value="1"/>
</dbReference>
<gene>
    <name evidence="4" type="ORF">BCR41DRAFT_396948</name>
</gene>
<dbReference type="STRING" id="64571.A0A1Y2GKP4"/>
<comment type="caution">
    <text evidence="4">The sequence shown here is derived from an EMBL/GenBank/DDBJ whole genome shotgun (WGS) entry which is preliminary data.</text>
</comment>
<dbReference type="RefSeq" id="XP_021880556.1">
    <property type="nucleotide sequence ID" value="XM_022028850.1"/>
</dbReference>
<evidence type="ECO:0000256" key="1">
    <source>
        <dbReference type="SAM" id="Phobius"/>
    </source>
</evidence>
<proteinExistence type="predicted"/>
<protein>
    <recommendedName>
        <fullName evidence="3">Vacuolar sorting protein Vps3844 C-terminal domain-containing protein</fullName>
    </recommendedName>
</protein>
<dbReference type="GeneID" id="33570693"/>
<keyword evidence="1" id="KW-1133">Transmembrane helix</keyword>
<dbReference type="InterPro" id="IPR024382">
    <property type="entry name" value="Vps3844_C"/>
</dbReference>
<dbReference type="GO" id="GO:0005783">
    <property type="term" value="C:endoplasmic reticulum"/>
    <property type="evidence" value="ECO:0007669"/>
    <property type="project" value="TreeGrafter"/>
</dbReference>
<organism evidence="4 5">
    <name type="scientific">Lobosporangium transversale</name>
    <dbReference type="NCBI Taxonomy" id="64571"/>
    <lineage>
        <taxon>Eukaryota</taxon>
        <taxon>Fungi</taxon>
        <taxon>Fungi incertae sedis</taxon>
        <taxon>Mucoromycota</taxon>
        <taxon>Mortierellomycotina</taxon>
        <taxon>Mortierellomycetes</taxon>
        <taxon>Mortierellales</taxon>
        <taxon>Mortierellaceae</taxon>
        <taxon>Lobosporangium</taxon>
    </lineage>
</organism>
<dbReference type="AlphaFoldDB" id="A0A1Y2GKP4"/>
<dbReference type="PANTHER" id="PTHR36853">
    <property type="entry name" value="EXPRESSED PROTEIN"/>
    <property type="match status" value="1"/>
</dbReference>
<dbReference type="EMBL" id="MCFF01000022">
    <property type="protein sequence ID" value="ORZ13772.1"/>
    <property type="molecule type" value="Genomic_DNA"/>
</dbReference>
<feature type="chain" id="PRO_5013231656" description="Vacuolar sorting protein Vps3844 C-terminal domain-containing protein" evidence="2">
    <location>
        <begin position="19"/>
        <end position="429"/>
    </location>
</feature>
<dbReference type="Pfam" id="PF12955">
    <property type="entry name" value="Vps3844_C"/>
    <property type="match status" value="1"/>
</dbReference>
<accession>A0A1Y2GKP4</accession>